<keyword evidence="1" id="KW-1003">Cell membrane</keyword>
<dbReference type="PANTHER" id="PTHR33383">
    <property type="entry name" value="MEMBRANE PROTEIN INSERTION EFFICIENCY FACTOR-RELATED"/>
    <property type="match status" value="1"/>
</dbReference>
<dbReference type="NCBIfam" id="TIGR00278">
    <property type="entry name" value="membrane protein insertion efficiency factor YidD"/>
    <property type="match status" value="1"/>
</dbReference>
<evidence type="ECO:0000313" key="3">
    <source>
        <dbReference type="Proteomes" id="UP000230852"/>
    </source>
</evidence>
<gene>
    <name evidence="2" type="primary">yidD</name>
    <name evidence="2" type="ORF">COU28_01520</name>
</gene>
<comment type="similarity">
    <text evidence="1">Belongs to the UPF0161 family.</text>
</comment>
<evidence type="ECO:0000313" key="2">
    <source>
        <dbReference type="EMBL" id="PIR78451.1"/>
    </source>
</evidence>
<name>A0A2H0TYZ4_9BACT</name>
<comment type="subcellular location">
    <subcellularLocation>
        <location evidence="1">Cell membrane</location>
        <topology evidence="1">Peripheral membrane protein</topology>
        <orientation evidence="1">Cytoplasmic side</orientation>
    </subcellularLocation>
</comment>
<dbReference type="SMART" id="SM01234">
    <property type="entry name" value="Haemolytic"/>
    <property type="match status" value="1"/>
</dbReference>
<organism evidence="2 3">
    <name type="scientific">Candidatus Magasanikbacteria bacterium CG10_big_fil_rev_8_21_14_0_10_36_16</name>
    <dbReference type="NCBI Taxonomy" id="1974645"/>
    <lineage>
        <taxon>Bacteria</taxon>
        <taxon>Candidatus Magasanikiibacteriota</taxon>
    </lineage>
</organism>
<dbReference type="InterPro" id="IPR002696">
    <property type="entry name" value="Membr_insert_effic_factor_YidD"/>
</dbReference>
<dbReference type="AlphaFoldDB" id="A0A2H0TYZ4"/>
<dbReference type="PANTHER" id="PTHR33383:SF1">
    <property type="entry name" value="MEMBRANE PROTEIN INSERTION EFFICIENCY FACTOR-RELATED"/>
    <property type="match status" value="1"/>
</dbReference>
<proteinExistence type="inferred from homology"/>
<comment type="caution">
    <text evidence="2">The sequence shown here is derived from an EMBL/GenBank/DDBJ whole genome shotgun (WGS) entry which is preliminary data.</text>
</comment>
<accession>A0A2H0TYZ4</accession>
<dbReference type="HAMAP" id="MF_00386">
    <property type="entry name" value="UPF0161_YidD"/>
    <property type="match status" value="1"/>
</dbReference>
<dbReference type="GO" id="GO:0005886">
    <property type="term" value="C:plasma membrane"/>
    <property type="evidence" value="ECO:0007669"/>
    <property type="project" value="UniProtKB-SubCell"/>
</dbReference>
<reference evidence="3" key="1">
    <citation type="submission" date="2017-09" db="EMBL/GenBank/DDBJ databases">
        <title>Depth-based differentiation of microbial function through sediment-hosted aquifers and enrichment of novel symbionts in the deep terrestrial subsurface.</title>
        <authorList>
            <person name="Probst A.J."/>
            <person name="Ladd B."/>
            <person name="Jarett J.K."/>
            <person name="Geller-Mcgrath D.E."/>
            <person name="Sieber C.M.K."/>
            <person name="Emerson J.B."/>
            <person name="Anantharaman K."/>
            <person name="Thomas B.C."/>
            <person name="Malmstrom R."/>
            <person name="Stieglmeier M."/>
            <person name="Klingl A."/>
            <person name="Woyke T."/>
            <person name="Ryan C.M."/>
            <person name="Banfield J.F."/>
        </authorList>
    </citation>
    <scope>NUCLEOTIDE SEQUENCE [LARGE SCALE GENOMIC DNA]</scope>
</reference>
<keyword evidence="1" id="KW-0472">Membrane</keyword>
<protein>
    <recommendedName>
        <fullName evidence="1">Putative membrane protein insertion efficiency factor</fullName>
    </recommendedName>
</protein>
<dbReference type="EMBL" id="PFBU01000027">
    <property type="protein sequence ID" value="PIR78451.1"/>
    <property type="molecule type" value="Genomic_DNA"/>
</dbReference>
<evidence type="ECO:0000256" key="1">
    <source>
        <dbReference type="HAMAP-Rule" id="MF_00386"/>
    </source>
</evidence>
<sequence length="88" mass="10469">MKHFLKKILRLPRVPVLWSIKIYQKTLSPDHGLFKRRFPNGYCRFYPTCSEYGYEIIKKKGLIKGIPQAMWRIMRCNPWSKGGVDLPK</sequence>
<dbReference type="Proteomes" id="UP000230852">
    <property type="component" value="Unassembled WGS sequence"/>
</dbReference>
<dbReference type="Pfam" id="PF01809">
    <property type="entry name" value="YidD"/>
    <property type="match status" value="1"/>
</dbReference>
<comment type="function">
    <text evidence="1">Could be involved in insertion of integral membrane proteins into the membrane.</text>
</comment>